<keyword evidence="3" id="KW-1185">Reference proteome</keyword>
<dbReference type="Pfam" id="PF14020">
    <property type="entry name" value="DUF4236"/>
    <property type="match status" value="1"/>
</dbReference>
<comment type="caution">
    <text evidence="2">The sequence shown here is derived from an EMBL/GenBank/DDBJ whole genome shotgun (WGS) entry which is preliminary data.</text>
</comment>
<dbReference type="InterPro" id="IPR025330">
    <property type="entry name" value="DUF4236"/>
</dbReference>
<dbReference type="EMBL" id="QYRT01000022">
    <property type="protein sequence ID" value="TIH34989.1"/>
    <property type="molecule type" value="Genomic_DNA"/>
</dbReference>
<dbReference type="OrthoDB" id="3297468at2"/>
<evidence type="ECO:0000259" key="1">
    <source>
        <dbReference type="Pfam" id="PF14020"/>
    </source>
</evidence>
<evidence type="ECO:0000313" key="3">
    <source>
        <dbReference type="Proteomes" id="UP000306192"/>
    </source>
</evidence>
<protein>
    <submittedName>
        <fullName evidence="2">DUF4236 domain-containing protein</fullName>
    </submittedName>
</protein>
<proteinExistence type="predicted"/>
<sequence length="55" mass="6076">MGLIFRKTVKTGANTHLNISKSGVSETAKVGRVTLNTRGQGRIRIMKGLSFRFKL</sequence>
<feature type="domain" description="DUF4236" evidence="1">
    <location>
        <begin position="5"/>
        <end position="52"/>
    </location>
</feature>
<dbReference type="RefSeq" id="WP_136642517.1">
    <property type="nucleotide sequence ID" value="NZ_QYRT01000022.1"/>
</dbReference>
<organism evidence="2 3">
    <name type="scientific">Subtercola vilae</name>
    <dbReference type="NCBI Taxonomy" id="2056433"/>
    <lineage>
        <taxon>Bacteria</taxon>
        <taxon>Bacillati</taxon>
        <taxon>Actinomycetota</taxon>
        <taxon>Actinomycetes</taxon>
        <taxon>Micrococcales</taxon>
        <taxon>Microbacteriaceae</taxon>
        <taxon>Subtercola</taxon>
    </lineage>
</organism>
<evidence type="ECO:0000313" key="2">
    <source>
        <dbReference type="EMBL" id="TIH34989.1"/>
    </source>
</evidence>
<dbReference type="Proteomes" id="UP000306192">
    <property type="component" value="Unassembled WGS sequence"/>
</dbReference>
<accession>A0A4T2BV34</accession>
<dbReference type="AlphaFoldDB" id="A0A4T2BV34"/>
<name>A0A4T2BV34_9MICO</name>
<gene>
    <name evidence="2" type="ORF">D4765_11895</name>
</gene>
<reference evidence="2 3" key="1">
    <citation type="journal article" date="2019" name="Microorganisms">
        <title>Systematic Affiliation and Genome Analysis of Subtercola vilae DB165(T) with Particular Emphasis on Cold Adaptation of an Isolate from a High-Altitude Cold Volcano Lake.</title>
        <authorList>
            <person name="Villalobos A.S."/>
            <person name="Wiese J."/>
            <person name="Imhoff J.F."/>
            <person name="Dorador C."/>
            <person name="Keller A."/>
            <person name="Hentschel U."/>
        </authorList>
    </citation>
    <scope>NUCLEOTIDE SEQUENCE [LARGE SCALE GENOMIC DNA]</scope>
    <source>
        <strain evidence="2 3">DB165</strain>
    </source>
</reference>